<feature type="repeat" description="ANK" evidence="3">
    <location>
        <begin position="546"/>
        <end position="578"/>
    </location>
</feature>
<feature type="repeat" description="ANK" evidence="3">
    <location>
        <begin position="151"/>
        <end position="183"/>
    </location>
</feature>
<evidence type="ECO:0000256" key="2">
    <source>
        <dbReference type="ARBA" id="ARBA00023043"/>
    </source>
</evidence>
<feature type="repeat" description="ANK" evidence="3">
    <location>
        <begin position="447"/>
        <end position="479"/>
    </location>
</feature>
<feature type="repeat" description="ANK" evidence="3">
    <location>
        <begin position="338"/>
        <end position="370"/>
    </location>
</feature>
<evidence type="ECO:0000313" key="6">
    <source>
        <dbReference type="WBParaSite" id="PSAMB.scaffold2155size24990.g16640.t1"/>
    </source>
</evidence>
<name>A0A914VNA6_9BILA</name>
<evidence type="ECO:0000256" key="1">
    <source>
        <dbReference type="ARBA" id="ARBA00022737"/>
    </source>
</evidence>
<dbReference type="SMART" id="SM00248">
    <property type="entry name" value="ANK"/>
    <property type="match status" value="11"/>
</dbReference>
<sequence length="812" mass="89414">MDSIKYIEEEHEVEAGRSAAQKNKNRSPPVSSERRKSSQAHHNTESSSLLDHSAREGSISGSDTSLNYDSETSFHLDPLDKIIKNKIKERSSDRKSIQEMEIHNSRLEQEELRTISLHQLARDGDAIRIRRILDNVEVKAMIRLVNRKDEDQLAPLHYAARYNHMGVVQMLVERKADVNSAGEEGITPLHFAARYKRTTAQGGITRARKTSTTSQSVLPNSERINRPFDDVPPSATTSAHRKKRHHKESLLRNASSEAATSLAMNIRGVSSARPSSPSALTSLKQSVEEPLEKTDETGRKRRRSETISVGLRAELSAQNGIISYLVSASADPNAQDNYGMTPLHYAAMRGNEVIASELLKCQAKFELVDHQKMTALHTACAHGSQSVVELLLKNGADPRVKDFQLHTPMHLAAHDGHVQIIHLLFEVIWIKFGVEAATAALEEEDTAKNTPLHLAVNSGRVEAVNFLLKMGSNPNTRRLSQNTPLHSACNIGNLAIVQSLVEKGARLDAINGENQAPLHRACTYDHHLIIKYLLEKGADVDARDRDGLTPLLIAVSDDHVESATVLIRKGARVVAAEKNDRTALFLAAQFKCLNALQFLLSCPLPLPADQSSIPPEELVERKRLEAASDAFHGLINKPDRYNNTPLHIAAQNGFVTICKELLDNGASIVMKNDEEQTPLHLAAKKGRTRVVREFVRRNKLIIAEEDEKSNTPLHIAASQGGRAWAQAFGEGVVSATVVVERVVWSRSASSTDLTFQISSSRRGASGKRQGVRANVPGSQRQGGVRHGRQLTPGAEQVGRISDSLTWRCGSLP</sequence>
<dbReference type="SUPFAM" id="SSF48403">
    <property type="entry name" value="Ankyrin repeat"/>
    <property type="match status" value="3"/>
</dbReference>
<proteinExistence type="predicted"/>
<evidence type="ECO:0000256" key="4">
    <source>
        <dbReference type="SAM" id="MobiDB-lite"/>
    </source>
</evidence>
<feature type="repeat" description="ANK" evidence="3">
    <location>
        <begin position="674"/>
        <end position="706"/>
    </location>
</feature>
<keyword evidence="2 3" id="KW-0040">ANK repeat</keyword>
<dbReference type="PROSITE" id="PS50088">
    <property type="entry name" value="ANK_REPEAT"/>
    <property type="match status" value="10"/>
</dbReference>
<dbReference type="PANTHER" id="PTHR24173">
    <property type="entry name" value="ANKYRIN REPEAT CONTAINING"/>
    <property type="match status" value="1"/>
</dbReference>
<evidence type="ECO:0000256" key="3">
    <source>
        <dbReference type="PROSITE-ProRule" id="PRU00023"/>
    </source>
</evidence>
<feature type="compositionally biased region" description="Polar residues" evidence="4">
    <location>
        <begin position="20"/>
        <end position="30"/>
    </location>
</feature>
<feature type="compositionally biased region" description="Polar residues" evidence="4">
    <location>
        <begin position="210"/>
        <end position="219"/>
    </location>
</feature>
<feature type="region of interest" description="Disordered" evidence="4">
    <location>
        <begin position="268"/>
        <end position="305"/>
    </location>
</feature>
<dbReference type="WBParaSite" id="PSAMB.scaffold2155size24990.g16640.t1">
    <property type="protein sequence ID" value="PSAMB.scaffold2155size24990.g16640.t1"/>
    <property type="gene ID" value="PSAMB.scaffold2155size24990.g16640"/>
</dbReference>
<feature type="repeat" description="ANK" evidence="3">
    <location>
        <begin position="404"/>
        <end position="426"/>
    </location>
</feature>
<dbReference type="Pfam" id="PF12796">
    <property type="entry name" value="Ank_2"/>
    <property type="match status" value="5"/>
</dbReference>
<feature type="compositionally biased region" description="Polar residues" evidence="4">
    <location>
        <begin position="272"/>
        <end position="285"/>
    </location>
</feature>
<organism evidence="5 6">
    <name type="scientific">Plectus sambesii</name>
    <dbReference type="NCBI Taxonomy" id="2011161"/>
    <lineage>
        <taxon>Eukaryota</taxon>
        <taxon>Metazoa</taxon>
        <taxon>Ecdysozoa</taxon>
        <taxon>Nematoda</taxon>
        <taxon>Chromadorea</taxon>
        <taxon>Plectida</taxon>
        <taxon>Plectina</taxon>
        <taxon>Plectoidea</taxon>
        <taxon>Plectidae</taxon>
        <taxon>Plectus</taxon>
    </lineage>
</organism>
<feature type="compositionally biased region" description="Polar residues" evidence="4">
    <location>
        <begin position="59"/>
        <end position="71"/>
    </location>
</feature>
<dbReference type="Pfam" id="PF00023">
    <property type="entry name" value="Ank"/>
    <property type="match status" value="1"/>
</dbReference>
<feature type="repeat" description="ANK" evidence="3">
    <location>
        <begin position="480"/>
        <end position="512"/>
    </location>
</feature>
<protein>
    <submittedName>
        <fullName evidence="6">Uncharacterized protein</fullName>
    </submittedName>
</protein>
<dbReference type="PRINTS" id="PR01415">
    <property type="entry name" value="ANKYRIN"/>
</dbReference>
<feature type="repeat" description="ANK" evidence="3">
    <location>
        <begin position="371"/>
        <end position="403"/>
    </location>
</feature>
<reference evidence="6" key="1">
    <citation type="submission" date="2022-11" db="UniProtKB">
        <authorList>
            <consortium name="WormBaseParasite"/>
        </authorList>
    </citation>
    <scope>IDENTIFICATION</scope>
</reference>
<dbReference type="PANTHER" id="PTHR24173:SF74">
    <property type="entry name" value="ANKYRIN REPEAT DOMAIN-CONTAINING PROTEIN 16"/>
    <property type="match status" value="1"/>
</dbReference>
<dbReference type="Gene3D" id="1.25.40.20">
    <property type="entry name" value="Ankyrin repeat-containing domain"/>
    <property type="match status" value="4"/>
</dbReference>
<keyword evidence="1" id="KW-0677">Repeat</keyword>
<dbReference type="InterPro" id="IPR036770">
    <property type="entry name" value="Ankyrin_rpt-contain_sf"/>
</dbReference>
<evidence type="ECO:0000313" key="5">
    <source>
        <dbReference type="Proteomes" id="UP000887566"/>
    </source>
</evidence>
<feature type="region of interest" description="Disordered" evidence="4">
    <location>
        <begin position="759"/>
        <end position="796"/>
    </location>
</feature>
<feature type="repeat" description="ANK" evidence="3">
    <location>
        <begin position="513"/>
        <end position="545"/>
    </location>
</feature>
<dbReference type="Proteomes" id="UP000887566">
    <property type="component" value="Unplaced"/>
</dbReference>
<feature type="compositionally biased region" description="Basic and acidic residues" evidence="4">
    <location>
        <begin position="286"/>
        <end position="298"/>
    </location>
</feature>
<feature type="repeat" description="ANK" evidence="3">
    <location>
        <begin position="641"/>
        <end position="673"/>
    </location>
</feature>
<dbReference type="PROSITE" id="PS50297">
    <property type="entry name" value="ANK_REP_REGION"/>
    <property type="match status" value="10"/>
</dbReference>
<dbReference type="AlphaFoldDB" id="A0A914VNA6"/>
<feature type="region of interest" description="Disordered" evidence="4">
    <location>
        <begin position="1"/>
        <end position="71"/>
    </location>
</feature>
<dbReference type="InterPro" id="IPR002110">
    <property type="entry name" value="Ankyrin_rpt"/>
</dbReference>
<accession>A0A914VNA6</accession>
<keyword evidence="5" id="KW-1185">Reference proteome</keyword>
<feature type="region of interest" description="Disordered" evidence="4">
    <location>
        <begin position="202"/>
        <end position="256"/>
    </location>
</feature>